<keyword evidence="2" id="KW-1003">Cell membrane</keyword>
<keyword evidence="3 9" id="KW-0812">Transmembrane</keyword>
<feature type="domain" description="G-protein coupled receptors family 1 profile" evidence="10">
    <location>
        <begin position="65"/>
        <end position="335"/>
    </location>
</feature>
<evidence type="ECO:0000256" key="5">
    <source>
        <dbReference type="ARBA" id="ARBA00023040"/>
    </source>
</evidence>
<feature type="transmembrane region" description="Helical" evidence="9">
    <location>
        <begin position="270"/>
        <end position="294"/>
    </location>
</feature>
<keyword evidence="11" id="KW-1185">Reference proteome</keyword>
<feature type="transmembrane region" description="Helical" evidence="9">
    <location>
        <begin position="314"/>
        <end position="337"/>
    </location>
</feature>
<dbReference type="Proteomes" id="UP000887566">
    <property type="component" value="Unplaced"/>
</dbReference>
<evidence type="ECO:0000313" key="11">
    <source>
        <dbReference type="Proteomes" id="UP000887566"/>
    </source>
</evidence>
<evidence type="ECO:0000259" key="10">
    <source>
        <dbReference type="PROSITE" id="PS50262"/>
    </source>
</evidence>
<evidence type="ECO:0000256" key="3">
    <source>
        <dbReference type="ARBA" id="ARBA00022692"/>
    </source>
</evidence>
<keyword evidence="8" id="KW-0807">Transducer</keyword>
<dbReference type="PANTHER" id="PTHR24249">
    <property type="entry name" value="HISTAMINE RECEPTOR-RELATED G-PROTEIN COUPLED RECEPTOR"/>
    <property type="match status" value="1"/>
</dbReference>
<evidence type="ECO:0000256" key="6">
    <source>
        <dbReference type="ARBA" id="ARBA00023136"/>
    </source>
</evidence>
<reference evidence="12" key="1">
    <citation type="submission" date="2022-11" db="UniProtKB">
        <authorList>
            <consortium name="WormBaseParasite"/>
        </authorList>
    </citation>
    <scope>IDENTIFICATION</scope>
</reference>
<proteinExistence type="predicted"/>
<dbReference type="PROSITE" id="PS50262">
    <property type="entry name" value="G_PROTEIN_RECEP_F1_2"/>
    <property type="match status" value="1"/>
</dbReference>
<dbReference type="CDD" id="cd00637">
    <property type="entry name" value="7tm_classA_rhodopsin-like"/>
    <property type="match status" value="1"/>
</dbReference>
<dbReference type="GO" id="GO:0004930">
    <property type="term" value="F:G protein-coupled receptor activity"/>
    <property type="evidence" value="ECO:0007669"/>
    <property type="project" value="UniProtKB-KW"/>
</dbReference>
<keyword evidence="6 9" id="KW-0472">Membrane</keyword>
<comment type="subcellular location">
    <subcellularLocation>
        <location evidence="1">Cell membrane</location>
        <topology evidence="1">Multi-pass membrane protein</topology>
    </subcellularLocation>
</comment>
<dbReference type="PRINTS" id="PR00237">
    <property type="entry name" value="GPCRRHODOPSN"/>
</dbReference>
<evidence type="ECO:0000256" key="4">
    <source>
        <dbReference type="ARBA" id="ARBA00022989"/>
    </source>
</evidence>
<evidence type="ECO:0000256" key="1">
    <source>
        <dbReference type="ARBA" id="ARBA00004651"/>
    </source>
</evidence>
<dbReference type="SUPFAM" id="SSF81321">
    <property type="entry name" value="Family A G protein-coupled receptor-like"/>
    <property type="match status" value="1"/>
</dbReference>
<dbReference type="Pfam" id="PF00001">
    <property type="entry name" value="7tm_1"/>
    <property type="match status" value="1"/>
</dbReference>
<keyword evidence="4 9" id="KW-1133">Transmembrane helix</keyword>
<name>A0A914V480_9BILA</name>
<dbReference type="GO" id="GO:0005886">
    <property type="term" value="C:plasma membrane"/>
    <property type="evidence" value="ECO:0007669"/>
    <property type="project" value="UniProtKB-SubCell"/>
</dbReference>
<dbReference type="Gene3D" id="1.20.1070.10">
    <property type="entry name" value="Rhodopsin 7-helix transmembrane proteins"/>
    <property type="match status" value="1"/>
</dbReference>
<sequence>MNDPSDNRTLVAENQSWRISEIGAGVRMNLTAADWENIRQMDMLRKTYAWLIPCMWAILSLAVVGNGLILCAAKWLRKPVTPNLRLCVSLAAADVWAAALMMSGLLVNSYLPTVLLVRKVEWLRCAMLSLETVRLSGMLTSDLHLFALAINHYLGITTPLKYKVIVTTRRLRIAIAVMWILPLLVLFGWFCVIPGEGFLVPTCPHQFYFRLPFRLTVFIVFVVPLIATLSIYMIILKYLFQAKARSRDVDLRRSIKRCTSNNRLQRKFKVVWTTLLIVGTFTLSWGLCLLYFILVCLDGCVFIHGKSLSIPHGLTISAVVNALVMAKLAGNPLVYALRIPHFRFALMRMLVACNCLAKTEDRRPIPALLTNLSFLEDTSGIMQKRASIYLTIADQPRSRSGSSLLLMQMDAFRSRDCTNNNSASTGAVDQLSVGWQGNDIQLRVRPESENENRRLISTDFPAHRLLRRCSSDEM</sequence>
<dbReference type="WBParaSite" id="PSAMB.scaffold149size72264.g2642.t1">
    <property type="protein sequence ID" value="PSAMB.scaffold149size72264.g2642.t1"/>
    <property type="gene ID" value="PSAMB.scaffold149size72264.g2642"/>
</dbReference>
<keyword evidence="7" id="KW-0675">Receptor</keyword>
<dbReference type="PANTHER" id="PTHR24249:SF409">
    <property type="entry name" value="PROTEIN CBR-TAG-89"/>
    <property type="match status" value="1"/>
</dbReference>
<feature type="transmembrane region" description="Helical" evidence="9">
    <location>
        <begin position="171"/>
        <end position="195"/>
    </location>
</feature>
<organism evidence="11 12">
    <name type="scientific">Plectus sambesii</name>
    <dbReference type="NCBI Taxonomy" id="2011161"/>
    <lineage>
        <taxon>Eukaryota</taxon>
        <taxon>Metazoa</taxon>
        <taxon>Ecdysozoa</taxon>
        <taxon>Nematoda</taxon>
        <taxon>Chromadorea</taxon>
        <taxon>Plectida</taxon>
        <taxon>Plectina</taxon>
        <taxon>Plectoidea</taxon>
        <taxon>Plectidae</taxon>
        <taxon>Plectus</taxon>
    </lineage>
</organism>
<keyword evidence="5" id="KW-0297">G-protein coupled receptor</keyword>
<evidence type="ECO:0000256" key="7">
    <source>
        <dbReference type="ARBA" id="ARBA00023170"/>
    </source>
</evidence>
<protein>
    <submittedName>
        <fullName evidence="12">G-protein coupled receptors family 1 profile domain-containing protein</fullName>
    </submittedName>
</protein>
<evidence type="ECO:0000256" key="8">
    <source>
        <dbReference type="ARBA" id="ARBA00023224"/>
    </source>
</evidence>
<dbReference type="InterPro" id="IPR017452">
    <property type="entry name" value="GPCR_Rhodpsn_7TM"/>
</dbReference>
<feature type="transmembrane region" description="Helical" evidence="9">
    <location>
        <begin position="95"/>
        <end position="117"/>
    </location>
</feature>
<feature type="transmembrane region" description="Helical" evidence="9">
    <location>
        <begin position="215"/>
        <end position="240"/>
    </location>
</feature>
<evidence type="ECO:0000313" key="12">
    <source>
        <dbReference type="WBParaSite" id="PSAMB.scaffold149size72264.g2642.t1"/>
    </source>
</evidence>
<dbReference type="InterPro" id="IPR050569">
    <property type="entry name" value="TAAR"/>
</dbReference>
<feature type="transmembrane region" description="Helical" evidence="9">
    <location>
        <begin position="48"/>
        <end position="75"/>
    </location>
</feature>
<dbReference type="AlphaFoldDB" id="A0A914V480"/>
<evidence type="ECO:0000256" key="2">
    <source>
        <dbReference type="ARBA" id="ARBA00022475"/>
    </source>
</evidence>
<dbReference type="InterPro" id="IPR000276">
    <property type="entry name" value="GPCR_Rhodpsn"/>
</dbReference>
<accession>A0A914V480</accession>
<evidence type="ECO:0000256" key="9">
    <source>
        <dbReference type="SAM" id="Phobius"/>
    </source>
</evidence>